<dbReference type="AlphaFoldDB" id="A0A6J4J8A6"/>
<feature type="transmembrane region" description="Helical" evidence="8">
    <location>
        <begin position="114"/>
        <end position="133"/>
    </location>
</feature>
<evidence type="ECO:0000256" key="4">
    <source>
        <dbReference type="ARBA" id="ARBA00022692"/>
    </source>
</evidence>
<feature type="transmembrane region" description="Helical" evidence="8">
    <location>
        <begin position="225"/>
        <end position="247"/>
    </location>
</feature>
<feature type="transmembrane region" description="Helical" evidence="8">
    <location>
        <begin position="74"/>
        <end position="94"/>
    </location>
</feature>
<evidence type="ECO:0000256" key="1">
    <source>
        <dbReference type="ARBA" id="ARBA00004651"/>
    </source>
</evidence>
<feature type="transmembrane region" description="Helical" evidence="8">
    <location>
        <begin position="201"/>
        <end position="218"/>
    </location>
</feature>
<evidence type="ECO:0000256" key="2">
    <source>
        <dbReference type="ARBA" id="ARBA00022475"/>
    </source>
</evidence>
<feature type="transmembrane region" description="Helical" evidence="8">
    <location>
        <begin position="253"/>
        <end position="269"/>
    </location>
</feature>
<feature type="transmembrane region" description="Helical" evidence="8">
    <location>
        <begin position="435"/>
        <end position="452"/>
    </location>
</feature>
<dbReference type="GO" id="GO:0005886">
    <property type="term" value="C:plasma membrane"/>
    <property type="evidence" value="ECO:0007669"/>
    <property type="project" value="UniProtKB-SubCell"/>
</dbReference>
<accession>A0A6J4J8A6</accession>
<comment type="similarity">
    <text evidence="7">Belongs to the glycosyltransferase 87 family.</text>
</comment>
<evidence type="ECO:0000256" key="7">
    <source>
        <dbReference type="ARBA" id="ARBA00024033"/>
    </source>
</evidence>
<feature type="transmembrane region" description="Helical" evidence="8">
    <location>
        <begin position="399"/>
        <end position="423"/>
    </location>
</feature>
<organism evidence="9">
    <name type="scientific">uncultured Chloroflexota bacterium</name>
    <dbReference type="NCBI Taxonomy" id="166587"/>
    <lineage>
        <taxon>Bacteria</taxon>
        <taxon>Bacillati</taxon>
        <taxon>Chloroflexota</taxon>
        <taxon>environmental samples</taxon>
    </lineage>
</organism>
<evidence type="ECO:0000313" key="9">
    <source>
        <dbReference type="EMBL" id="CAA9271692.1"/>
    </source>
</evidence>
<keyword evidence="6 8" id="KW-0472">Membrane</keyword>
<evidence type="ECO:0000256" key="6">
    <source>
        <dbReference type="ARBA" id="ARBA00023136"/>
    </source>
</evidence>
<evidence type="ECO:0000256" key="8">
    <source>
        <dbReference type="SAM" id="Phobius"/>
    </source>
</evidence>
<evidence type="ECO:0000256" key="3">
    <source>
        <dbReference type="ARBA" id="ARBA00022679"/>
    </source>
</evidence>
<protein>
    <recommendedName>
        <fullName evidence="10">DUF2029 domain-containing protein</fullName>
    </recommendedName>
</protein>
<gene>
    <name evidence="9" type="ORF">AVDCRST_MAG77-3265</name>
</gene>
<keyword evidence="3" id="KW-0808">Transferase</keyword>
<feature type="transmembrane region" description="Helical" evidence="8">
    <location>
        <begin position="305"/>
        <end position="324"/>
    </location>
</feature>
<feature type="transmembrane region" description="Helical" evidence="8">
    <location>
        <begin position="145"/>
        <end position="167"/>
    </location>
</feature>
<feature type="transmembrane region" description="Helical" evidence="8">
    <location>
        <begin position="482"/>
        <end position="499"/>
    </location>
</feature>
<sequence length="551" mass="59128">MAGVAGSGALVATLLHGRTVLLWPSASWLLTAALTWAVTSGLWWLGAWKDLTPNPSPCRRGEVHRPSTWQRWRAAAWPSLLLVPGALAAVAAYVDDGSNHLLALHAPARKQLLAYTAAMYLVGQAAFWVRNWAARRNWPSSRQALPAVALAVAAAAYVNAALFMHWVPPQTDLLVNLRGARELLAGGLPYNDHMPVWADRVHMLPVTLLVLFAPLAQLPDAPARLVFFLANQAVWLAAMGMLVRRLVAPEARLGAYAGLLALGATFWPWQEAIRFGQQDGLLILLFGLSITAALAGKPVQSGVTLGLAFVVKPLSIWLPLVYLVHGRWRALFVAGATAGAIIVASLPFTGLEPWLHFVRVEVPEMLPGTVRGTNIPLPSLHARLFVGRERLSDGDPAPVLGVISALNTATNLLGLVLVARLALRRTAHAAAREREWLLDAGIGLALTLLLAPMAWQHYASWLIIAFLVLALPSVWQPMSLPARTAMGGCAGLGFLLLSLEDARLLRLMTSMVERWPGALSLYAVGLVCVLAALLVARFAATAPVPAVPADA</sequence>
<comment type="subcellular location">
    <subcellularLocation>
        <location evidence="1">Cell membrane</location>
        <topology evidence="1">Multi-pass membrane protein</topology>
    </subcellularLocation>
</comment>
<feature type="transmembrane region" description="Helical" evidence="8">
    <location>
        <begin position="331"/>
        <end position="351"/>
    </location>
</feature>
<feature type="transmembrane region" description="Helical" evidence="8">
    <location>
        <begin position="27"/>
        <end position="46"/>
    </location>
</feature>
<dbReference type="GO" id="GO:0016758">
    <property type="term" value="F:hexosyltransferase activity"/>
    <property type="evidence" value="ECO:0007669"/>
    <property type="project" value="InterPro"/>
</dbReference>
<evidence type="ECO:0000256" key="5">
    <source>
        <dbReference type="ARBA" id="ARBA00022989"/>
    </source>
</evidence>
<dbReference type="InterPro" id="IPR018584">
    <property type="entry name" value="GT87"/>
</dbReference>
<feature type="transmembrane region" description="Helical" evidence="8">
    <location>
        <begin position="281"/>
        <end position="299"/>
    </location>
</feature>
<keyword evidence="5 8" id="KW-1133">Transmembrane helix</keyword>
<evidence type="ECO:0008006" key="10">
    <source>
        <dbReference type="Google" id="ProtNLM"/>
    </source>
</evidence>
<proteinExistence type="inferred from homology"/>
<name>A0A6J4J8A6_9CHLR</name>
<feature type="transmembrane region" description="Helical" evidence="8">
    <location>
        <begin position="519"/>
        <end position="540"/>
    </location>
</feature>
<keyword evidence="2" id="KW-1003">Cell membrane</keyword>
<dbReference type="Pfam" id="PF09594">
    <property type="entry name" value="GT87"/>
    <property type="match status" value="1"/>
</dbReference>
<dbReference type="EMBL" id="CADCTC010000178">
    <property type="protein sequence ID" value="CAA9271692.1"/>
    <property type="molecule type" value="Genomic_DNA"/>
</dbReference>
<reference evidence="9" key="1">
    <citation type="submission" date="2020-02" db="EMBL/GenBank/DDBJ databases">
        <authorList>
            <person name="Meier V. D."/>
        </authorList>
    </citation>
    <scope>NUCLEOTIDE SEQUENCE</scope>
    <source>
        <strain evidence="9">AVDCRST_MAG77</strain>
    </source>
</reference>
<keyword evidence="4 8" id="KW-0812">Transmembrane</keyword>